<evidence type="ECO:0000256" key="1">
    <source>
        <dbReference type="ARBA" id="ARBA00004120"/>
    </source>
</evidence>
<dbReference type="PANTHER" id="PTHR12764:SF5">
    <property type="entry name" value="LD29485P"/>
    <property type="match status" value="1"/>
</dbReference>
<keyword evidence="3" id="KW-0853">WD repeat</keyword>
<evidence type="ECO:0000259" key="10">
    <source>
        <dbReference type="Pfam" id="PF23387"/>
    </source>
</evidence>
<dbReference type="Pfam" id="PF25170">
    <property type="entry name" value="TPR_WDR35"/>
    <property type="match status" value="1"/>
</dbReference>
<dbReference type="OrthoDB" id="6417247at2759"/>
<keyword evidence="13" id="KW-1185">Reference proteome</keyword>
<proteinExistence type="predicted"/>
<keyword evidence="8" id="KW-0966">Cell projection</keyword>
<feature type="domain" description="IFT121-like zinc finger" evidence="9">
    <location>
        <begin position="511"/>
        <end position="554"/>
    </location>
</feature>
<dbReference type="InterPro" id="IPR056170">
    <property type="entry name" value="Znf_IFT121-like"/>
</dbReference>
<evidence type="ECO:0000259" key="9">
    <source>
        <dbReference type="Pfam" id="PF23145"/>
    </source>
</evidence>
<sequence length="558" mass="63846">MLLEVRRSNIGCDQGELIVSVTDSSVTKFCSVSQSLRDTRNLISNVGLKDAAQFIEENHHPRLWQLLAEGALLKMDFSTAESAFVRCKDYQGIQFVKSILDINNETVRKAEVEAYFKKYDEVDRIYLATDRIMSAIDLHRLLGDSFRVIELLKKGGDLLEINEMEEAWNGVADYYFDRQMWNEAVNYYEKAHNEKQIAECYYMLEDYAGLERLLNDLPENHKLLPELGSMFSSVGMCEQAVSAFVKCNKLNAAIECCTTLNQWKMAISLAQKYDIKDVDTLLSQYAVYLKQEKSIFTVVELYKKACKFLHAALMLYKFVKDLPEKHRDPLLLRKIYVLIAILVEEYKSNRKVSNFDRSDITDLGISLEEEVALQNIAPKLIDDPWRGAKAYHFFMLAQKHLYQGYMDAAMKTALHVREYEDILNLEDIYSLLALSSCANRAFATCSSALMRLESLETISPEERSKYEALAAEIFVKHPPKDSRSSMVHCRGCVESIPDWYTSCPNCSLSFPVCVASGRPIMNPSLQWTCLQCHHSAFKQEMLTRTCCGLCHCTLLIPV</sequence>
<dbReference type="Pfam" id="PF25768">
    <property type="entry name" value="TPR_IFT121"/>
    <property type="match status" value="1"/>
</dbReference>
<dbReference type="InterPro" id="IPR011990">
    <property type="entry name" value="TPR-like_helical_dom_sf"/>
</dbReference>
<dbReference type="Pfam" id="PF23145">
    <property type="entry name" value="Zf_2nd_IFT121"/>
    <property type="match status" value="1"/>
</dbReference>
<dbReference type="GO" id="GO:1905515">
    <property type="term" value="P:non-motile cilium assembly"/>
    <property type="evidence" value="ECO:0007669"/>
    <property type="project" value="TreeGrafter"/>
</dbReference>
<comment type="subcellular location">
    <subcellularLocation>
        <location evidence="1">Cytoplasm</location>
        <location evidence="1">Cytoskeleton</location>
        <location evidence="1">Cilium basal body</location>
    </subcellularLocation>
</comment>
<gene>
    <name evidence="12" type="primary">Wdr35_1</name>
    <name evidence="12" type="ORF">AVEN_254867_1</name>
</gene>
<dbReference type="FunFam" id="1.25.40.470:FF:000004">
    <property type="entry name" value="WD repeat-containing protein 35"/>
    <property type="match status" value="1"/>
</dbReference>
<evidence type="ECO:0000256" key="7">
    <source>
        <dbReference type="ARBA" id="ARBA00023212"/>
    </source>
</evidence>
<keyword evidence="5" id="KW-0970">Cilium biogenesis/degradation</keyword>
<dbReference type="Gene3D" id="1.25.40.470">
    <property type="match status" value="1"/>
</dbReference>
<reference evidence="12 13" key="1">
    <citation type="journal article" date="2019" name="Sci. Rep.">
        <title>Orb-weaving spider Araneus ventricosus genome elucidates the spidroin gene catalogue.</title>
        <authorList>
            <person name="Kono N."/>
            <person name="Nakamura H."/>
            <person name="Ohtoshi R."/>
            <person name="Moran D.A.P."/>
            <person name="Shinohara A."/>
            <person name="Yoshida Y."/>
            <person name="Fujiwara M."/>
            <person name="Mori M."/>
            <person name="Tomita M."/>
            <person name="Arakawa K."/>
        </authorList>
    </citation>
    <scope>NUCLEOTIDE SEQUENCE [LARGE SCALE GENOMIC DNA]</scope>
</reference>
<organism evidence="12 13">
    <name type="scientific">Araneus ventricosus</name>
    <name type="common">Orbweaver spider</name>
    <name type="synonym">Epeira ventricosa</name>
    <dbReference type="NCBI Taxonomy" id="182803"/>
    <lineage>
        <taxon>Eukaryota</taxon>
        <taxon>Metazoa</taxon>
        <taxon>Ecdysozoa</taxon>
        <taxon>Arthropoda</taxon>
        <taxon>Chelicerata</taxon>
        <taxon>Arachnida</taxon>
        <taxon>Araneae</taxon>
        <taxon>Araneomorphae</taxon>
        <taxon>Entelegynae</taxon>
        <taxon>Araneoidea</taxon>
        <taxon>Araneidae</taxon>
        <taxon>Araneus</taxon>
    </lineage>
</organism>
<dbReference type="PANTHER" id="PTHR12764">
    <property type="entry name" value="WD REPEAT DOMAIN-RELATED"/>
    <property type="match status" value="1"/>
</dbReference>
<feature type="domain" description="IFT121-like TPR repeats" evidence="11">
    <location>
        <begin position="382"/>
        <end position="481"/>
    </location>
</feature>
<dbReference type="Proteomes" id="UP000499080">
    <property type="component" value="Unassembled WGS sequence"/>
</dbReference>
<keyword evidence="7" id="KW-0206">Cytoskeleton</keyword>
<dbReference type="Pfam" id="PF23387">
    <property type="entry name" value="TPR_IFT80_172"/>
    <property type="match status" value="1"/>
</dbReference>
<dbReference type="InterPro" id="IPR039857">
    <property type="entry name" value="Ift122/121"/>
</dbReference>
<dbReference type="AlphaFoldDB" id="A0A4Y2QGB5"/>
<keyword evidence="6" id="KW-0969">Cilium</keyword>
<keyword evidence="2" id="KW-0963">Cytoplasm</keyword>
<dbReference type="SUPFAM" id="SSF48452">
    <property type="entry name" value="TPR-like"/>
    <property type="match status" value="1"/>
</dbReference>
<protein>
    <submittedName>
        <fullName evidence="12">WD repeat-containing protein 35</fullName>
    </submittedName>
</protein>
<accession>A0A4Y2QGB5</accession>
<evidence type="ECO:0000256" key="4">
    <source>
        <dbReference type="ARBA" id="ARBA00022737"/>
    </source>
</evidence>
<evidence type="ECO:0000256" key="6">
    <source>
        <dbReference type="ARBA" id="ARBA00023069"/>
    </source>
</evidence>
<dbReference type="GO" id="GO:0030991">
    <property type="term" value="C:intraciliary transport particle A"/>
    <property type="evidence" value="ECO:0007669"/>
    <property type="project" value="TreeGrafter"/>
</dbReference>
<name>A0A4Y2QGB5_ARAVE</name>
<dbReference type="GO" id="GO:0061512">
    <property type="term" value="P:protein localization to cilium"/>
    <property type="evidence" value="ECO:0007669"/>
    <property type="project" value="TreeGrafter"/>
</dbReference>
<evidence type="ECO:0000256" key="5">
    <source>
        <dbReference type="ARBA" id="ARBA00022794"/>
    </source>
</evidence>
<keyword evidence="4" id="KW-0677">Repeat</keyword>
<evidence type="ECO:0000259" key="11">
    <source>
        <dbReference type="Pfam" id="PF25768"/>
    </source>
</evidence>
<evidence type="ECO:0000256" key="8">
    <source>
        <dbReference type="ARBA" id="ARBA00023273"/>
    </source>
</evidence>
<evidence type="ECO:0000256" key="3">
    <source>
        <dbReference type="ARBA" id="ARBA00022574"/>
    </source>
</evidence>
<dbReference type="GO" id="GO:0097730">
    <property type="term" value="C:non-motile cilium"/>
    <property type="evidence" value="ECO:0007669"/>
    <property type="project" value="TreeGrafter"/>
</dbReference>
<dbReference type="InterPro" id="IPR057979">
    <property type="entry name" value="TPR_IFT121"/>
</dbReference>
<dbReference type="InterPro" id="IPR056157">
    <property type="entry name" value="TPR_IFT80_172_dom"/>
</dbReference>
<feature type="domain" description="IFT80/172/WDR35 TPR" evidence="10">
    <location>
        <begin position="63"/>
        <end position="142"/>
    </location>
</feature>
<dbReference type="InterPro" id="IPR057361">
    <property type="entry name" value="TPR_WDR35"/>
</dbReference>
<dbReference type="EMBL" id="BGPR01013809">
    <property type="protein sequence ID" value="GBN62350.1"/>
    <property type="molecule type" value="Genomic_DNA"/>
</dbReference>
<comment type="caution">
    <text evidence="12">The sequence shown here is derived from an EMBL/GenBank/DDBJ whole genome shotgun (WGS) entry which is preliminary data.</text>
</comment>
<evidence type="ECO:0000313" key="13">
    <source>
        <dbReference type="Proteomes" id="UP000499080"/>
    </source>
</evidence>
<dbReference type="GO" id="GO:0035721">
    <property type="term" value="P:intraciliary retrograde transport"/>
    <property type="evidence" value="ECO:0007669"/>
    <property type="project" value="TreeGrafter"/>
</dbReference>
<evidence type="ECO:0000256" key="2">
    <source>
        <dbReference type="ARBA" id="ARBA00022490"/>
    </source>
</evidence>
<evidence type="ECO:0000313" key="12">
    <source>
        <dbReference type="EMBL" id="GBN62350.1"/>
    </source>
</evidence>